<accession>A0A9W4H352</accession>
<dbReference type="GO" id="GO:0016491">
    <property type="term" value="F:oxidoreductase activity"/>
    <property type="evidence" value="ECO:0007669"/>
    <property type="project" value="InterPro"/>
</dbReference>
<organism evidence="2 3">
    <name type="scientific">Actinacidiphila bryophytorum</name>
    <dbReference type="NCBI Taxonomy" id="1436133"/>
    <lineage>
        <taxon>Bacteria</taxon>
        <taxon>Bacillati</taxon>
        <taxon>Actinomycetota</taxon>
        <taxon>Actinomycetes</taxon>
        <taxon>Kitasatosporales</taxon>
        <taxon>Streptomycetaceae</taxon>
        <taxon>Actinacidiphila</taxon>
    </lineage>
</organism>
<feature type="domain" description="Enoyl reductase (ER)" evidence="1">
    <location>
        <begin position="10"/>
        <end position="300"/>
    </location>
</feature>
<keyword evidence="3" id="KW-1185">Reference proteome</keyword>
<evidence type="ECO:0000259" key="1">
    <source>
        <dbReference type="SMART" id="SM00829"/>
    </source>
</evidence>
<dbReference type="RefSeq" id="WP_205048825.1">
    <property type="nucleotide sequence ID" value="NZ_CAJVAX010000018.1"/>
</dbReference>
<dbReference type="SUPFAM" id="SSF51735">
    <property type="entry name" value="NAD(P)-binding Rossmann-fold domains"/>
    <property type="match status" value="1"/>
</dbReference>
<dbReference type="InterPro" id="IPR020843">
    <property type="entry name" value="ER"/>
</dbReference>
<dbReference type="Gene3D" id="3.40.50.720">
    <property type="entry name" value="NAD(P)-binding Rossmann-like Domain"/>
    <property type="match status" value="1"/>
</dbReference>
<reference evidence="2" key="1">
    <citation type="submission" date="2021-06" db="EMBL/GenBank/DDBJ databases">
        <authorList>
            <person name="Arsene-Ploetze F."/>
        </authorList>
    </citation>
    <scope>NUCLEOTIDE SEQUENCE</scope>
    <source>
        <strain evidence="2">SBRY1</strain>
    </source>
</reference>
<dbReference type="Proteomes" id="UP001153328">
    <property type="component" value="Unassembled WGS sequence"/>
</dbReference>
<dbReference type="AlphaFoldDB" id="A0A9W4H352"/>
<dbReference type="SUPFAM" id="SSF50129">
    <property type="entry name" value="GroES-like"/>
    <property type="match status" value="1"/>
</dbReference>
<protein>
    <submittedName>
        <fullName evidence="2">NADPH:quinone reductase</fullName>
    </submittedName>
</protein>
<dbReference type="Pfam" id="PF00107">
    <property type="entry name" value="ADH_zinc_N"/>
    <property type="match status" value="1"/>
</dbReference>
<dbReference type="EMBL" id="CAJVAX010000018">
    <property type="protein sequence ID" value="CAG7647059.1"/>
    <property type="molecule type" value="Genomic_DNA"/>
</dbReference>
<evidence type="ECO:0000313" key="3">
    <source>
        <dbReference type="Proteomes" id="UP001153328"/>
    </source>
</evidence>
<dbReference type="PANTHER" id="PTHR43677:SF4">
    <property type="entry name" value="QUINONE OXIDOREDUCTASE-LIKE PROTEIN 2"/>
    <property type="match status" value="1"/>
</dbReference>
<dbReference type="InterPro" id="IPR036291">
    <property type="entry name" value="NAD(P)-bd_dom_sf"/>
</dbReference>
<proteinExistence type="predicted"/>
<dbReference type="InterPro" id="IPR011032">
    <property type="entry name" value="GroES-like_sf"/>
</dbReference>
<dbReference type="InterPro" id="IPR051397">
    <property type="entry name" value="Zn-ADH-like_protein"/>
</dbReference>
<dbReference type="Pfam" id="PF08240">
    <property type="entry name" value="ADH_N"/>
    <property type="match status" value="1"/>
</dbReference>
<comment type="caution">
    <text evidence="2">The sequence shown here is derived from an EMBL/GenBank/DDBJ whole genome shotgun (WGS) entry which is preliminary data.</text>
</comment>
<dbReference type="SMART" id="SM00829">
    <property type="entry name" value="PKS_ER"/>
    <property type="match status" value="1"/>
</dbReference>
<dbReference type="Gene3D" id="3.90.180.10">
    <property type="entry name" value="Medium-chain alcohol dehydrogenases, catalytic domain"/>
    <property type="match status" value="1"/>
</dbReference>
<sequence>MKTVVNTPQGTVLRTVDEPGPRAADEALVAVRAFSVNRGELALLAARTADWRPGQDVAGVVTEAAADGSGPAPGTRVVAQVEQGGWAETVPVPTDRLAVLPDEVGVDQAAALPLAGLTALRTLRLLPGGLLGRRVLVTGAAGGVGRFLTELAAVGGARVTAVAKARHDKELLELGADSVVPSVWDADPGQDLVAESVGGDSLAGALKAIAPGGTIAVIGTSSGEKTPVDVYDFIGHEGARLVSYLSYAHPEPPAADLALLVGLVAAGRLHPTLARTADWTRLSEVLADLRERRFSGKAVLTVG</sequence>
<dbReference type="PANTHER" id="PTHR43677">
    <property type="entry name" value="SHORT-CHAIN DEHYDROGENASE/REDUCTASE"/>
    <property type="match status" value="1"/>
</dbReference>
<dbReference type="InterPro" id="IPR013149">
    <property type="entry name" value="ADH-like_C"/>
</dbReference>
<evidence type="ECO:0000313" key="2">
    <source>
        <dbReference type="EMBL" id="CAG7647059.1"/>
    </source>
</evidence>
<dbReference type="InterPro" id="IPR013154">
    <property type="entry name" value="ADH-like_N"/>
</dbReference>
<name>A0A9W4H352_9ACTN</name>
<gene>
    <name evidence="2" type="ORF">SBRY_40570</name>
</gene>